<gene>
    <name evidence="2" type="primary">WBGene00098861</name>
</gene>
<comment type="caution">
    <text evidence="1">Lacks conserved residue(s) required for the propagation of feature annotation.</text>
</comment>
<evidence type="ECO:0000256" key="1">
    <source>
        <dbReference type="PROSITE-ProRule" id="PRU00076"/>
    </source>
</evidence>
<dbReference type="PROSITE" id="PS50948">
    <property type="entry name" value="PAN"/>
    <property type="match status" value="1"/>
</dbReference>
<feature type="disulfide bond" evidence="1">
    <location>
        <begin position="110"/>
        <end position="119"/>
    </location>
</feature>
<proteinExistence type="predicted"/>
<dbReference type="InterPro" id="IPR000742">
    <property type="entry name" value="EGF"/>
</dbReference>
<keyword evidence="3" id="KW-1185">Reference proteome</keyword>
<evidence type="ECO:0000313" key="3">
    <source>
        <dbReference type="Proteomes" id="UP000005239"/>
    </source>
</evidence>
<keyword evidence="1" id="KW-0245">EGF-like domain</keyword>
<dbReference type="Proteomes" id="UP000005239">
    <property type="component" value="Unassembled WGS sequence"/>
</dbReference>
<accession>A0A2A6BRT5</accession>
<reference evidence="2" key="2">
    <citation type="submission" date="2022-06" db="UniProtKB">
        <authorList>
            <consortium name="EnsemblMetazoa"/>
        </authorList>
    </citation>
    <scope>IDENTIFICATION</scope>
    <source>
        <strain evidence="2">PS312</strain>
    </source>
</reference>
<organism evidence="2 3">
    <name type="scientific">Pristionchus pacificus</name>
    <name type="common">Parasitic nematode worm</name>
    <dbReference type="NCBI Taxonomy" id="54126"/>
    <lineage>
        <taxon>Eukaryota</taxon>
        <taxon>Metazoa</taxon>
        <taxon>Ecdysozoa</taxon>
        <taxon>Nematoda</taxon>
        <taxon>Chromadorea</taxon>
        <taxon>Rhabditida</taxon>
        <taxon>Rhabditina</taxon>
        <taxon>Diplogasteromorpha</taxon>
        <taxon>Diplogasteroidea</taxon>
        <taxon>Neodiplogasteridae</taxon>
        <taxon>Pristionchus</taxon>
    </lineage>
</organism>
<dbReference type="AlphaFoldDB" id="A0A2A6BRT5"/>
<evidence type="ECO:0000313" key="2">
    <source>
        <dbReference type="EnsemblMetazoa" id="PPA09307.1"/>
    </source>
</evidence>
<dbReference type="EnsemblMetazoa" id="PPA09307.1">
    <property type="protein sequence ID" value="PPA09307.1"/>
    <property type="gene ID" value="WBGene00098861"/>
</dbReference>
<protein>
    <submittedName>
        <fullName evidence="2">Uncharacterized protein</fullName>
    </submittedName>
</protein>
<sequence>MLVPKLLLVITVLISQCQAIANCNFFDDYGCKEGGFCETQNKKTDCTCAQCTCPGEPCLSGPTCKTLLNTPACLKPEVLPTTAYNCLKYPCPNTQNYTCTNGYNTRTCDCIAGKTGNNCDFISGDPCSDVTCAATGTCNTIFETKQHNATSPLNPAIKQRSRDTVSSRTTASVVCVPQAGLAVTAVQRMIPAPPSPVLMTASAFQQRTNHTPIVSVQGVTRPQIALALDSCFTMGEWLNVRYLVTDITPVSTLDECKYLCVAMAECAACSFSKSYSCALLGPDTNRRLSSCFAPAVLYERDPTCAPNWSSSGVAQMTCT</sequence>
<dbReference type="OrthoDB" id="430340at2759"/>
<keyword evidence="1" id="KW-1015">Disulfide bond</keyword>
<feature type="disulfide bond" evidence="1">
    <location>
        <begin position="91"/>
        <end position="108"/>
    </location>
</feature>
<accession>A0A8R1YBE8</accession>
<dbReference type="PROSITE" id="PS50026">
    <property type="entry name" value="EGF_3"/>
    <property type="match status" value="1"/>
</dbReference>
<dbReference type="InterPro" id="IPR003609">
    <property type="entry name" value="Pan_app"/>
</dbReference>
<dbReference type="PROSITE" id="PS00022">
    <property type="entry name" value="EGF_1"/>
    <property type="match status" value="1"/>
</dbReference>
<reference evidence="3" key="1">
    <citation type="journal article" date="2008" name="Nat. Genet.">
        <title>The Pristionchus pacificus genome provides a unique perspective on nematode lifestyle and parasitism.</title>
        <authorList>
            <person name="Dieterich C."/>
            <person name="Clifton S.W."/>
            <person name="Schuster L.N."/>
            <person name="Chinwalla A."/>
            <person name="Delehaunty K."/>
            <person name="Dinkelacker I."/>
            <person name="Fulton L."/>
            <person name="Fulton R."/>
            <person name="Godfrey J."/>
            <person name="Minx P."/>
            <person name="Mitreva M."/>
            <person name="Roeseler W."/>
            <person name="Tian H."/>
            <person name="Witte H."/>
            <person name="Yang S.P."/>
            <person name="Wilson R.K."/>
            <person name="Sommer R.J."/>
        </authorList>
    </citation>
    <scope>NUCLEOTIDE SEQUENCE [LARGE SCALE GENOMIC DNA]</scope>
    <source>
        <strain evidence="3">PS312</strain>
    </source>
</reference>
<name>A0A2A6BRT5_PRIPA</name>